<dbReference type="Gene3D" id="3.10.20.30">
    <property type="match status" value="1"/>
</dbReference>
<proteinExistence type="predicted"/>
<protein>
    <submittedName>
        <fullName evidence="1">Unannotated protein</fullName>
    </submittedName>
</protein>
<accession>A0A6J6PL03</accession>
<dbReference type="InterPro" id="IPR012675">
    <property type="entry name" value="Beta-grasp_dom_sf"/>
</dbReference>
<dbReference type="EMBL" id="CAFABK010000190">
    <property type="protein sequence ID" value="CAB4836250.1"/>
    <property type="molecule type" value="Genomic_DNA"/>
</dbReference>
<sequence>MEVHLFAAARSAVGQGSVTASGKTLAAVVESLIGDYPAFAAVAPRCSYLVDGLAVHGDLDLVNLGDASRVDVLPPFAGG</sequence>
<dbReference type="CDD" id="cd17040">
    <property type="entry name" value="Ubl_MoaD_like"/>
    <property type="match status" value="1"/>
</dbReference>
<dbReference type="SUPFAM" id="SSF54285">
    <property type="entry name" value="MoaD/ThiS"/>
    <property type="match status" value="1"/>
</dbReference>
<organism evidence="1">
    <name type="scientific">freshwater metagenome</name>
    <dbReference type="NCBI Taxonomy" id="449393"/>
    <lineage>
        <taxon>unclassified sequences</taxon>
        <taxon>metagenomes</taxon>
        <taxon>ecological metagenomes</taxon>
    </lineage>
</organism>
<dbReference type="Pfam" id="PF02597">
    <property type="entry name" value="ThiS"/>
    <property type="match status" value="1"/>
</dbReference>
<gene>
    <name evidence="1" type="ORF">UFOPK2625_00294</name>
    <name evidence="2" type="ORF">UFOPK3204_01973</name>
</gene>
<dbReference type="EMBL" id="CAEZXZ010000026">
    <property type="protein sequence ID" value="CAB4696894.1"/>
    <property type="molecule type" value="Genomic_DNA"/>
</dbReference>
<reference evidence="1" key="1">
    <citation type="submission" date="2020-05" db="EMBL/GenBank/DDBJ databases">
        <authorList>
            <person name="Chiriac C."/>
            <person name="Salcher M."/>
            <person name="Ghai R."/>
            <person name="Kavagutti S V."/>
        </authorList>
    </citation>
    <scope>NUCLEOTIDE SEQUENCE</scope>
</reference>
<evidence type="ECO:0000313" key="2">
    <source>
        <dbReference type="EMBL" id="CAB4836250.1"/>
    </source>
</evidence>
<dbReference type="InterPro" id="IPR003749">
    <property type="entry name" value="ThiS/MoaD-like"/>
</dbReference>
<dbReference type="InterPro" id="IPR016155">
    <property type="entry name" value="Mopterin_synth/thiamin_S_b"/>
</dbReference>
<dbReference type="AlphaFoldDB" id="A0A6J6PL03"/>
<evidence type="ECO:0000313" key="1">
    <source>
        <dbReference type="EMBL" id="CAB4696894.1"/>
    </source>
</evidence>
<name>A0A6J6PL03_9ZZZZ</name>